<dbReference type="InterPro" id="IPR052752">
    <property type="entry name" value="NACHT-WD_repeat"/>
</dbReference>
<protein>
    <submittedName>
        <fullName evidence="1">Uncharacterized protein</fullName>
    </submittedName>
</protein>
<dbReference type="EMBL" id="CAJNOK010025448">
    <property type="protein sequence ID" value="CAF1390242.1"/>
    <property type="molecule type" value="Genomic_DNA"/>
</dbReference>
<evidence type="ECO:0000313" key="3">
    <source>
        <dbReference type="Proteomes" id="UP000677228"/>
    </source>
</evidence>
<reference evidence="1" key="1">
    <citation type="submission" date="2021-02" db="EMBL/GenBank/DDBJ databases">
        <authorList>
            <person name="Nowell W R."/>
        </authorList>
    </citation>
    <scope>NUCLEOTIDE SEQUENCE</scope>
</reference>
<organism evidence="1 3">
    <name type="scientific">Didymodactylos carnosus</name>
    <dbReference type="NCBI Taxonomy" id="1234261"/>
    <lineage>
        <taxon>Eukaryota</taxon>
        <taxon>Metazoa</taxon>
        <taxon>Spiralia</taxon>
        <taxon>Gnathifera</taxon>
        <taxon>Rotifera</taxon>
        <taxon>Eurotatoria</taxon>
        <taxon>Bdelloidea</taxon>
        <taxon>Philodinida</taxon>
        <taxon>Philodinidae</taxon>
        <taxon>Didymodactylos</taxon>
    </lineage>
</organism>
<dbReference type="PANTHER" id="PTHR19871:SF28">
    <property type="entry name" value="AAA+ ATPASE DOMAIN-CONTAINING PROTEIN"/>
    <property type="match status" value="1"/>
</dbReference>
<dbReference type="AlphaFoldDB" id="A0A8S2F462"/>
<dbReference type="PANTHER" id="PTHR19871">
    <property type="entry name" value="BETA TRANSDUCIN-RELATED PROTEIN"/>
    <property type="match status" value="1"/>
</dbReference>
<name>A0A8S2F462_9BILA</name>
<feature type="non-terminal residue" evidence="1">
    <location>
        <position position="235"/>
    </location>
</feature>
<dbReference type="EMBL" id="CAJOBA010047153">
    <property type="protein sequence ID" value="CAF4197846.1"/>
    <property type="molecule type" value="Genomic_DNA"/>
</dbReference>
<evidence type="ECO:0000313" key="2">
    <source>
        <dbReference type="EMBL" id="CAF4197846.1"/>
    </source>
</evidence>
<proteinExistence type="predicted"/>
<sequence length="235" mass="27347">MVSGTNLSDIFLNVIQGRIGSGNSLPKYPWAQIRILIISNKDEFDDERHMLLMKTLPQLQQYFLAQGLYILFIDINLNWHFDFAQNPYHVLRLMKEIQDCYRTSSGLFLLTFVGNKYGNLVLPHELSTTDFNHIKNLASDSGKDVKLLEKWYILDDKVSPSIYKLKNPDNEYNHILCRSASTYDLSVKDNREWQDSYTSLIEIFTQILQETSTKEKTNMKTKQEILSLQDIPLLS</sequence>
<accession>A0A8S2F462</accession>
<dbReference type="Proteomes" id="UP000677228">
    <property type="component" value="Unassembled WGS sequence"/>
</dbReference>
<comment type="caution">
    <text evidence="1">The sequence shown here is derived from an EMBL/GenBank/DDBJ whole genome shotgun (WGS) entry which is preliminary data.</text>
</comment>
<dbReference type="Proteomes" id="UP000682733">
    <property type="component" value="Unassembled WGS sequence"/>
</dbReference>
<gene>
    <name evidence="1" type="ORF">OVA965_LOCUS32536</name>
    <name evidence="2" type="ORF">TMI583_LOCUS33394</name>
</gene>
<evidence type="ECO:0000313" key="1">
    <source>
        <dbReference type="EMBL" id="CAF1390242.1"/>
    </source>
</evidence>